<keyword evidence="4" id="KW-1185">Reference proteome</keyword>
<reference evidence="3 4" key="1">
    <citation type="submission" date="2015-07" db="EMBL/GenBank/DDBJ databases">
        <title>The genome of Eufriesea mexicana.</title>
        <authorList>
            <person name="Pan H."/>
            <person name="Kapheim K."/>
        </authorList>
    </citation>
    <scope>NUCLEOTIDE SEQUENCE [LARGE SCALE GENOMIC DNA]</scope>
    <source>
        <strain evidence="3">0111107269</strain>
        <tissue evidence="3">Whole body</tissue>
    </source>
</reference>
<name>A0A310SL66_9HYME</name>
<dbReference type="AlphaFoldDB" id="A0A310SL66"/>
<evidence type="ECO:0000313" key="4">
    <source>
        <dbReference type="Proteomes" id="UP000250275"/>
    </source>
</evidence>
<dbReference type="InterPro" id="IPR029000">
    <property type="entry name" value="Cyclophilin-like_dom_sf"/>
</dbReference>
<dbReference type="SUPFAM" id="SSF50891">
    <property type="entry name" value="Cyclophilin-like"/>
    <property type="match status" value="1"/>
</dbReference>
<dbReference type="OrthoDB" id="442970at2759"/>
<feature type="domain" description="PPIase cyclophilin-type" evidence="2">
    <location>
        <begin position="165"/>
        <end position="250"/>
    </location>
</feature>
<evidence type="ECO:0000259" key="2">
    <source>
        <dbReference type="Pfam" id="PF00160"/>
    </source>
</evidence>
<sequence length="395" mass="45793">MNNPFADIIPRIIVPENEEVKNSSKTETAAVKYKSYMFAEFSPGRIILCYEKFCYRHFNLLSFGEKGVKDVEESVILNKKFSGKGKSTHDHSTDPKLSSQPAVEPPGLANKKRKEGRSSDWENDDEVKTQEELEFVKKEKEAMKERIKDTLRDTKKEPKKVQNYKIDDFEDDKGRISYKITFLLTRFNCYLQCWKDDNGSQYFFILSCTPELLNKHTIFGEVTGESIYSMLKLEEVLVDENDKPLYPSRLIKPIILNNSFFDIIPRIIGTGNDFNLLSFGEESEEEEKEYAILNKKFSDKGKSTHDHSTDPKLSSQPAVEPPGLAIKKRKEGRSSDWENDDEVKTQEELEFVKKEKEAMKKRIKDTLKAIKKEPKKVQNYKIDDFEDDKGIKESE</sequence>
<feature type="region of interest" description="Disordered" evidence="1">
    <location>
        <begin position="299"/>
        <end position="345"/>
    </location>
</feature>
<keyword evidence="3" id="KW-0413">Isomerase</keyword>
<feature type="compositionally biased region" description="Basic and acidic residues" evidence="1">
    <location>
        <begin position="332"/>
        <end position="345"/>
    </location>
</feature>
<evidence type="ECO:0000313" key="3">
    <source>
        <dbReference type="EMBL" id="OAD54477.1"/>
    </source>
</evidence>
<dbReference type="Gene3D" id="2.40.100.10">
    <property type="entry name" value="Cyclophilin-like"/>
    <property type="match status" value="1"/>
</dbReference>
<evidence type="ECO:0000256" key="1">
    <source>
        <dbReference type="SAM" id="MobiDB-lite"/>
    </source>
</evidence>
<gene>
    <name evidence="3" type="ORF">WN48_06729</name>
</gene>
<feature type="region of interest" description="Disordered" evidence="1">
    <location>
        <begin position="82"/>
        <end position="128"/>
    </location>
</feature>
<feature type="compositionally biased region" description="Basic and acidic residues" evidence="1">
    <location>
        <begin position="116"/>
        <end position="128"/>
    </location>
</feature>
<protein>
    <submittedName>
        <fullName evidence="3">Peptidyl-prolyl cis-trans isomerase CWC27 like protein</fullName>
    </submittedName>
</protein>
<organism evidence="3 4">
    <name type="scientific">Eufriesea mexicana</name>
    <dbReference type="NCBI Taxonomy" id="516756"/>
    <lineage>
        <taxon>Eukaryota</taxon>
        <taxon>Metazoa</taxon>
        <taxon>Ecdysozoa</taxon>
        <taxon>Arthropoda</taxon>
        <taxon>Hexapoda</taxon>
        <taxon>Insecta</taxon>
        <taxon>Pterygota</taxon>
        <taxon>Neoptera</taxon>
        <taxon>Endopterygota</taxon>
        <taxon>Hymenoptera</taxon>
        <taxon>Apocrita</taxon>
        <taxon>Aculeata</taxon>
        <taxon>Apoidea</taxon>
        <taxon>Anthophila</taxon>
        <taxon>Apidae</taxon>
        <taxon>Eufriesea</taxon>
    </lineage>
</organism>
<proteinExistence type="predicted"/>
<feature type="compositionally biased region" description="Basic and acidic residues" evidence="1">
    <location>
        <begin position="299"/>
        <end position="310"/>
    </location>
</feature>
<dbReference type="InterPro" id="IPR002130">
    <property type="entry name" value="Cyclophilin-type_PPIase_dom"/>
</dbReference>
<accession>A0A310SL66</accession>
<dbReference type="GO" id="GO:0003755">
    <property type="term" value="F:peptidyl-prolyl cis-trans isomerase activity"/>
    <property type="evidence" value="ECO:0007669"/>
    <property type="project" value="InterPro"/>
</dbReference>
<dbReference type="Pfam" id="PF00160">
    <property type="entry name" value="Pro_isomerase"/>
    <property type="match status" value="1"/>
</dbReference>
<dbReference type="EMBL" id="KQ764568">
    <property type="protein sequence ID" value="OAD54477.1"/>
    <property type="molecule type" value="Genomic_DNA"/>
</dbReference>
<dbReference type="Proteomes" id="UP000250275">
    <property type="component" value="Unassembled WGS sequence"/>
</dbReference>